<feature type="transmembrane region" description="Helical" evidence="9">
    <location>
        <begin position="6"/>
        <end position="23"/>
    </location>
</feature>
<evidence type="ECO:0000256" key="3">
    <source>
        <dbReference type="ARBA" id="ARBA00022692"/>
    </source>
</evidence>
<feature type="transmembrane region" description="Helical" evidence="9">
    <location>
        <begin position="147"/>
        <end position="167"/>
    </location>
</feature>
<dbReference type="PANTHER" id="PTHR30249:SF17">
    <property type="entry name" value="HOLIN-LIKE PROTEIN CIDB"/>
    <property type="match status" value="1"/>
</dbReference>
<evidence type="ECO:0000256" key="6">
    <source>
        <dbReference type="ARBA" id="ARBA00037291"/>
    </source>
</evidence>
<evidence type="ECO:0000256" key="2">
    <source>
        <dbReference type="ARBA" id="ARBA00022475"/>
    </source>
</evidence>
<protein>
    <recommendedName>
        <fullName evidence="8">Holin-like protein CidB</fullName>
    </recommendedName>
</protein>
<keyword evidence="11" id="KW-1185">Reference proteome</keyword>
<dbReference type="EMBL" id="PZJH01000003">
    <property type="protein sequence ID" value="RAK44632.1"/>
    <property type="molecule type" value="Genomic_DNA"/>
</dbReference>
<keyword evidence="4 9" id="KW-1133">Transmembrane helix</keyword>
<feature type="transmembrane region" description="Helical" evidence="9">
    <location>
        <begin position="203"/>
        <end position="227"/>
    </location>
</feature>
<proteinExistence type="inferred from homology"/>
<dbReference type="Pfam" id="PF04172">
    <property type="entry name" value="LrgB"/>
    <property type="match status" value="1"/>
</dbReference>
<dbReference type="RefSeq" id="WP_111715981.1">
    <property type="nucleotide sequence ID" value="NZ_CP073819.1"/>
</dbReference>
<evidence type="ECO:0000256" key="8">
    <source>
        <dbReference type="ARBA" id="ARBA00039710"/>
    </source>
</evidence>
<evidence type="ECO:0000313" key="10">
    <source>
        <dbReference type="EMBL" id="RAK44632.1"/>
    </source>
</evidence>
<gene>
    <name evidence="10" type="ORF">BHU61_07920</name>
</gene>
<evidence type="ECO:0000256" key="9">
    <source>
        <dbReference type="SAM" id="Phobius"/>
    </source>
</evidence>
<feature type="transmembrane region" description="Helical" evidence="9">
    <location>
        <begin position="92"/>
        <end position="117"/>
    </location>
</feature>
<accession>A0A327ZQQ4</accession>
<dbReference type="AlphaFoldDB" id="A0A327ZQQ4"/>
<dbReference type="Proteomes" id="UP000249808">
    <property type="component" value="Unassembled WGS sequence"/>
</dbReference>
<comment type="similarity">
    <text evidence="7">Belongs to the CidB/LrgB family. CidB subfamily.</text>
</comment>
<evidence type="ECO:0000313" key="11">
    <source>
        <dbReference type="Proteomes" id="UP000249808"/>
    </source>
</evidence>
<feature type="transmembrane region" description="Helical" evidence="9">
    <location>
        <begin position="62"/>
        <end position="80"/>
    </location>
</feature>
<feature type="transmembrane region" description="Helical" evidence="9">
    <location>
        <begin position="35"/>
        <end position="56"/>
    </location>
</feature>
<comment type="function">
    <text evidence="6">Increases the activity of extracellular murein hydrolases possibly by mediating their export via hole formation. Inhibited by the antiholin-like proteins LrgAB. In an unstressed cell, the LrgAB products probably inhibit the function of the CidAB proteins. When a cell is stressed by the addition of antibiotics or by other factors in the environment, the CidAB proteins possibly oligomerize within the bacterial cell membrane, creating lesions that disrupt the proton motive force, which in turn results in loss of cell viability. These lesions are also hypothesized to regulate the subsequent cell lysis by either allowing the murein hydrolases access to the cell wall substrate and/or regulating their activity by a possible change in the cell wall pH that results from loss of membrane potential.</text>
</comment>
<evidence type="ECO:0000256" key="4">
    <source>
        <dbReference type="ARBA" id="ARBA00022989"/>
    </source>
</evidence>
<reference evidence="10 11" key="1">
    <citation type="journal article" date="2018" name="Front. Microbiol.">
        <title>Description and Comparative Genomics of Macrococcus caseolyticus subsp. hominis subsp. nov., Macrococcus goetzii sp. nov., Macrococcus epidermidis sp. nov., and Macrococcus bohemicus sp. nov., Novel Macrococci From Human Clinical Material With Virulence Potential and Suspected Uptake of Foreign DNA by Natural Transformation.</title>
        <authorList>
            <person name="Maslanova I."/>
            <person name="Wertheimer Z."/>
            <person name="Sedlacek I."/>
            <person name="Svec P."/>
            <person name="Indrakova A."/>
            <person name="Kovarovic V."/>
            <person name="Schumann P."/>
            <person name="Sproer C."/>
            <person name="Kralova S."/>
            <person name="Sedo O."/>
            <person name="Kristofova L."/>
            <person name="Vrbovska V."/>
            <person name="Fuzik T."/>
            <person name="Petras P."/>
            <person name="Zdrahal Z."/>
            <person name="Ruzickova V."/>
            <person name="Doskar J."/>
            <person name="Pantucek R."/>
        </authorList>
    </citation>
    <scope>NUCLEOTIDE SEQUENCE [LARGE SCALE GENOMIC DNA]</scope>
    <source>
        <strain evidence="10 11">01/688</strain>
    </source>
</reference>
<dbReference type="GO" id="GO:0005886">
    <property type="term" value="C:plasma membrane"/>
    <property type="evidence" value="ECO:0007669"/>
    <property type="project" value="UniProtKB-SubCell"/>
</dbReference>
<keyword evidence="2" id="KW-1003">Cell membrane</keyword>
<keyword evidence="3 9" id="KW-0812">Transmembrane</keyword>
<sequence>MLVIKTISMIIITIVFFIIAKMIQKKWHSPLLNPAIIAGIGIIVILQLFHISYNTYMLGGQWINYLLGCTVVSLAYPLYLHTDKIIKYAPTIFLSVFSAIILNFLLIFSTLKILGYAKEDIATLLPRSVTAAVGLQISKQIGGDDTITILFILATGIIGSILGSYLLEKSNFQSSIAKGMSFGNASHAFGTARALEIDNESGAFSSVAMILSAILSSFLLPIFLMFLY</sequence>
<comment type="caution">
    <text evidence="10">The sequence shown here is derived from an EMBL/GenBank/DDBJ whole genome shotgun (WGS) entry which is preliminary data.</text>
</comment>
<dbReference type="PANTHER" id="PTHR30249">
    <property type="entry name" value="PUTATIVE SEROTONIN TRANSPORTER"/>
    <property type="match status" value="1"/>
</dbReference>
<dbReference type="InterPro" id="IPR007300">
    <property type="entry name" value="CidB/LrgB"/>
</dbReference>
<organism evidence="10 11">
    <name type="scientific">Macrococcus epidermidis</name>
    <dbReference type="NCBI Taxonomy" id="1902580"/>
    <lineage>
        <taxon>Bacteria</taxon>
        <taxon>Bacillati</taxon>
        <taxon>Bacillota</taxon>
        <taxon>Bacilli</taxon>
        <taxon>Bacillales</taxon>
        <taxon>Staphylococcaceae</taxon>
        <taxon>Macrococcus</taxon>
    </lineage>
</organism>
<comment type="subcellular location">
    <subcellularLocation>
        <location evidence="1">Cell membrane</location>
        <topology evidence="1">Multi-pass membrane protein</topology>
    </subcellularLocation>
</comment>
<evidence type="ECO:0000256" key="1">
    <source>
        <dbReference type="ARBA" id="ARBA00004651"/>
    </source>
</evidence>
<evidence type="ECO:0000256" key="7">
    <source>
        <dbReference type="ARBA" id="ARBA00038265"/>
    </source>
</evidence>
<name>A0A327ZQQ4_9STAP</name>
<keyword evidence="5 9" id="KW-0472">Membrane</keyword>
<evidence type="ECO:0000256" key="5">
    <source>
        <dbReference type="ARBA" id="ARBA00023136"/>
    </source>
</evidence>